<evidence type="ECO:0000313" key="6">
    <source>
        <dbReference type="EMBL" id="EHB93362.1"/>
    </source>
</evidence>
<keyword evidence="3 4" id="KW-0456">Lyase</keyword>
<dbReference type="PATRIC" id="fig|742725.3.peg.151"/>
<comment type="pathway">
    <text evidence="1 4">Quinol/quinone metabolism; menaquinone biosynthesis.</text>
</comment>
<accession>G5H5C3</accession>
<comment type="caution">
    <text evidence="6">The sequence shown here is derived from an EMBL/GenBank/DDBJ whole genome shotgun (WGS) entry which is preliminary data.</text>
</comment>
<dbReference type="STRING" id="742725.HMPREF9450_00133"/>
<protein>
    <recommendedName>
        <fullName evidence="4">Chorismate dehydratase</fullName>
        <ecNumber evidence="4">4.2.1.151</ecNumber>
    </recommendedName>
    <alternativeName>
        <fullName evidence="4">Menaquinone biosynthetic enzyme MqnA</fullName>
    </alternativeName>
</protein>
<dbReference type="CDD" id="cd13634">
    <property type="entry name" value="PBP2_Sco4506"/>
    <property type="match status" value="1"/>
</dbReference>
<dbReference type="PANTHER" id="PTHR37690">
    <property type="entry name" value="CHORISMATE DEHYDRATASE"/>
    <property type="match status" value="1"/>
</dbReference>
<dbReference type="InterPro" id="IPR030868">
    <property type="entry name" value="MqnA"/>
</dbReference>
<dbReference type="Pfam" id="PF02621">
    <property type="entry name" value="VitK2_biosynth"/>
    <property type="match status" value="2"/>
</dbReference>
<dbReference type="AlphaFoldDB" id="G5H5C3"/>
<organism evidence="6 7">
    <name type="scientific">Alistipes indistinctus YIT 12060</name>
    <dbReference type="NCBI Taxonomy" id="742725"/>
    <lineage>
        <taxon>Bacteria</taxon>
        <taxon>Pseudomonadati</taxon>
        <taxon>Bacteroidota</taxon>
        <taxon>Bacteroidia</taxon>
        <taxon>Bacteroidales</taxon>
        <taxon>Rikenellaceae</taxon>
        <taxon>Alistipes</taxon>
    </lineage>
</organism>
<evidence type="ECO:0000256" key="5">
    <source>
        <dbReference type="SAM" id="MobiDB-lite"/>
    </source>
</evidence>
<name>G5H5C3_9BACT</name>
<gene>
    <name evidence="4" type="primary">mqnA</name>
    <name evidence="6" type="ORF">HMPREF9450_00133</name>
</gene>
<dbReference type="GO" id="GO:0009234">
    <property type="term" value="P:menaquinone biosynthetic process"/>
    <property type="evidence" value="ECO:0007669"/>
    <property type="project" value="UniProtKB-UniRule"/>
</dbReference>
<comment type="catalytic activity">
    <reaction evidence="4">
        <text>chorismate = 3-[(1-carboxyvinyl)-oxy]benzoate + H2O</text>
        <dbReference type="Rhea" id="RHEA:40051"/>
        <dbReference type="ChEBI" id="CHEBI:15377"/>
        <dbReference type="ChEBI" id="CHEBI:29748"/>
        <dbReference type="ChEBI" id="CHEBI:76981"/>
        <dbReference type="EC" id="4.2.1.151"/>
    </reaction>
</comment>
<feature type="compositionally biased region" description="Gly residues" evidence="5">
    <location>
        <begin position="151"/>
        <end position="163"/>
    </location>
</feature>
<dbReference type="PANTHER" id="PTHR37690:SF1">
    <property type="entry name" value="CHORISMATE DEHYDRATASE"/>
    <property type="match status" value="1"/>
</dbReference>
<dbReference type="eggNOG" id="COG1427">
    <property type="taxonomic scope" value="Bacteria"/>
</dbReference>
<comment type="similarity">
    <text evidence="4">Belongs to the MqnA/MqnD family. MqnA subfamily.</text>
</comment>
<dbReference type="EMBL" id="ADLD01000003">
    <property type="protein sequence ID" value="EHB93362.1"/>
    <property type="molecule type" value="Genomic_DNA"/>
</dbReference>
<proteinExistence type="inferred from homology"/>
<evidence type="ECO:0000256" key="1">
    <source>
        <dbReference type="ARBA" id="ARBA00004863"/>
    </source>
</evidence>
<keyword evidence="7" id="KW-1185">Reference proteome</keyword>
<dbReference type="RefSeq" id="WP_009132939.1">
    <property type="nucleotide sequence ID" value="NZ_CP102250.1"/>
</dbReference>
<dbReference type="EC" id="4.2.1.151" evidence="4"/>
<dbReference type="HOGENOM" id="CLU_059898_0_0_10"/>
<dbReference type="InterPro" id="IPR003773">
    <property type="entry name" value="Menaquinone_biosynth"/>
</dbReference>
<comment type="function">
    <text evidence="4">Catalyzes the dehydration of chorismate into 3-[(1-carboxyvinyl)oxy]benzoate, a step in the biosynthesis of menaquinone (MK, vitamin K2).</text>
</comment>
<dbReference type="HAMAP" id="MF_00995">
    <property type="entry name" value="MqnA"/>
    <property type="match status" value="1"/>
</dbReference>
<feature type="region of interest" description="Disordered" evidence="5">
    <location>
        <begin position="143"/>
        <end position="163"/>
    </location>
</feature>
<dbReference type="Proteomes" id="UP000006008">
    <property type="component" value="Unassembled WGS sequence"/>
</dbReference>
<dbReference type="GeneID" id="92816559"/>
<dbReference type="GO" id="GO:0016836">
    <property type="term" value="F:hydro-lyase activity"/>
    <property type="evidence" value="ECO:0007669"/>
    <property type="project" value="UniProtKB-UniRule"/>
</dbReference>
<dbReference type="UniPathway" id="UPA00079"/>
<dbReference type="Gene3D" id="3.40.190.10">
    <property type="entry name" value="Periplasmic binding protein-like II"/>
    <property type="match status" value="2"/>
</dbReference>
<evidence type="ECO:0000256" key="3">
    <source>
        <dbReference type="ARBA" id="ARBA00023239"/>
    </source>
</evidence>
<reference evidence="6 7" key="1">
    <citation type="submission" date="2011-08" db="EMBL/GenBank/DDBJ databases">
        <title>The Genome Sequence of Alistipes indistinctus YIT 12060.</title>
        <authorList>
            <consortium name="The Broad Institute Genome Sequencing Platform"/>
            <person name="Earl A."/>
            <person name="Ward D."/>
            <person name="Feldgarden M."/>
            <person name="Gevers D."/>
            <person name="Morotomi M."/>
            <person name="Young S.K."/>
            <person name="Zeng Q."/>
            <person name="Gargeya S."/>
            <person name="Fitzgerald M."/>
            <person name="Haas B."/>
            <person name="Abouelleil A."/>
            <person name="Alvarado L."/>
            <person name="Arachchi H.M."/>
            <person name="Berlin A."/>
            <person name="Brown A."/>
            <person name="Chapman S.B."/>
            <person name="Chen Z."/>
            <person name="Dunbar C."/>
            <person name="Freedman E."/>
            <person name="Gearin G."/>
            <person name="Gellesch M."/>
            <person name="Goldberg J."/>
            <person name="Griggs A."/>
            <person name="Gujja S."/>
            <person name="Heiman D."/>
            <person name="Howarth C."/>
            <person name="Larson L."/>
            <person name="Lui A."/>
            <person name="MacDonald P.J.P."/>
            <person name="Montmayeur A."/>
            <person name="Murphy C."/>
            <person name="Neiman D."/>
            <person name="Pearson M."/>
            <person name="Priest M."/>
            <person name="Roberts A."/>
            <person name="Saif S."/>
            <person name="Shea T."/>
            <person name="Shenoy N."/>
            <person name="Sisk P."/>
            <person name="Stolte C."/>
            <person name="Sykes S."/>
            <person name="Wortman J."/>
            <person name="Nusbaum C."/>
            <person name="Birren B."/>
        </authorList>
    </citation>
    <scope>NUCLEOTIDE SEQUENCE [LARGE SCALE GENOMIC DNA]</scope>
    <source>
        <strain evidence="6 7">YIT 12060</strain>
    </source>
</reference>
<keyword evidence="2 4" id="KW-0474">Menaquinone biosynthesis</keyword>
<evidence type="ECO:0000256" key="2">
    <source>
        <dbReference type="ARBA" id="ARBA00022428"/>
    </source>
</evidence>
<evidence type="ECO:0000313" key="7">
    <source>
        <dbReference type="Proteomes" id="UP000006008"/>
    </source>
</evidence>
<sequence>MMTRTRIVAVSYLNTIPYIYGITRAGGSLREGLLLCPPRLCAEALRTGEANVGLIPVAAIPEIPDLQIITPFCIGASGPVRTVVLASDYPVEELDTIWLDSHSRTSVRLARILAAEKWGIAPQWRPLTDYSFGTGAAAGTHGTIPAAEATGTGGAAGTGTGTESGTGKSGYILIGDKVFDHEARFRYLYDLSDEWRAMTGLPFAFAAWVARGEVPQERVSQLEEALRYGTAHIPEAVAWSGYAARPYACDYLIRNIDFVLDAPKRRAMELYWQLGRRYDPPSTPG</sequence>
<evidence type="ECO:0000256" key="4">
    <source>
        <dbReference type="HAMAP-Rule" id="MF_00995"/>
    </source>
</evidence>
<dbReference type="SUPFAM" id="SSF53850">
    <property type="entry name" value="Periplasmic binding protein-like II"/>
    <property type="match status" value="1"/>
</dbReference>